<keyword evidence="1" id="KW-1133">Transmembrane helix</keyword>
<evidence type="ECO:0000256" key="1">
    <source>
        <dbReference type="SAM" id="Phobius"/>
    </source>
</evidence>
<dbReference type="EMBL" id="NKHF01000077">
    <property type="protein sequence ID" value="PCK30559.1"/>
    <property type="molecule type" value="Genomic_DNA"/>
</dbReference>
<keyword evidence="3" id="KW-1185">Reference proteome</keyword>
<feature type="transmembrane region" description="Helical" evidence="1">
    <location>
        <begin position="14"/>
        <end position="32"/>
    </location>
</feature>
<sequence length="171" mass="19297">MSTTLDKIQKRSKAIRWVILLFAGFVLALIGYELLTQGRLIYHNEPLFDALWQSGKISKIGLFLTTLPILLLAILGVYFICKLLVHFERGSFFTQDCFSCFIYFIGTKIASILYSGCMGVAIAYWHASYFETTELVVGIEFGELITLGILATVAYLLRAAQEISDENKEFI</sequence>
<dbReference type="Proteomes" id="UP000228621">
    <property type="component" value="Unassembled WGS sequence"/>
</dbReference>
<comment type="caution">
    <text evidence="2">The sequence shown here is derived from an EMBL/GenBank/DDBJ whole genome shotgun (WGS) entry which is preliminary data.</text>
</comment>
<organism evidence="2 3">
    <name type="scientific">Pseudoalteromonas piscicida</name>
    <dbReference type="NCBI Taxonomy" id="43662"/>
    <lineage>
        <taxon>Bacteria</taxon>
        <taxon>Pseudomonadati</taxon>
        <taxon>Pseudomonadota</taxon>
        <taxon>Gammaproteobacteria</taxon>
        <taxon>Alteromonadales</taxon>
        <taxon>Pseudoalteromonadaceae</taxon>
        <taxon>Pseudoalteromonas</taxon>
    </lineage>
</organism>
<dbReference type="RefSeq" id="WP_099643117.1">
    <property type="nucleotide sequence ID" value="NZ_NKHF01000077.1"/>
</dbReference>
<name>A0A2A5JMK4_PSEO7</name>
<accession>A0A2A5JMK4</accession>
<gene>
    <name evidence="2" type="ORF">CEX98_16415</name>
</gene>
<feature type="transmembrane region" description="Helical" evidence="1">
    <location>
        <begin position="137"/>
        <end position="157"/>
    </location>
</feature>
<evidence type="ECO:0000313" key="3">
    <source>
        <dbReference type="Proteomes" id="UP000228621"/>
    </source>
</evidence>
<feature type="transmembrane region" description="Helical" evidence="1">
    <location>
        <begin position="60"/>
        <end position="81"/>
    </location>
</feature>
<feature type="transmembrane region" description="Helical" evidence="1">
    <location>
        <begin position="101"/>
        <end position="125"/>
    </location>
</feature>
<evidence type="ECO:0008006" key="4">
    <source>
        <dbReference type="Google" id="ProtNLM"/>
    </source>
</evidence>
<protein>
    <recommendedName>
        <fullName evidence="4">DUF2975 domain-containing protein</fullName>
    </recommendedName>
</protein>
<dbReference type="AlphaFoldDB" id="A0A2A5JMK4"/>
<proteinExistence type="predicted"/>
<reference evidence="3" key="1">
    <citation type="journal article" date="2019" name="Genome Announc.">
        <title>Draft Genome Sequence of Pseudoalteromonas piscicida Strain 36Y ROTHPW, an Hypersaline Seawater Isolate from the South Coast of Sonora, Mexico.</title>
        <authorList>
            <person name="Sanchez-Diaz R."/>
            <person name="Molina-Garza Z.J."/>
            <person name="Cruz-Suarez L.E."/>
            <person name="Selvin J."/>
            <person name="Kiran G.S."/>
            <person name="Ibarra-Gamez J.C."/>
            <person name="Gomez-Gil B."/>
            <person name="Galaviz-Silva L."/>
        </authorList>
    </citation>
    <scope>NUCLEOTIDE SEQUENCE [LARGE SCALE GENOMIC DNA]</scope>
    <source>
        <strain evidence="3">36Y_RITHPW</strain>
    </source>
</reference>
<keyword evidence="1" id="KW-0472">Membrane</keyword>
<dbReference type="OrthoDB" id="6298511at2"/>
<keyword evidence="1" id="KW-0812">Transmembrane</keyword>
<evidence type="ECO:0000313" key="2">
    <source>
        <dbReference type="EMBL" id="PCK30559.1"/>
    </source>
</evidence>